<reference evidence="3 4" key="1">
    <citation type="submission" date="2021-02" db="EMBL/GenBank/DDBJ databases">
        <title>Variation within the Batrachochytrium salamandrivorans European outbreak.</title>
        <authorList>
            <person name="Kelly M."/>
            <person name="Pasmans F."/>
            <person name="Shea T.P."/>
            <person name="Munoz J.F."/>
            <person name="Carranza S."/>
            <person name="Cuomo C.A."/>
            <person name="Martel A."/>
        </authorList>
    </citation>
    <scope>NUCLEOTIDE SEQUENCE [LARGE SCALE GENOMIC DNA]</scope>
    <source>
        <strain evidence="3 4">AMFP18/2</strain>
    </source>
</reference>
<feature type="compositionally biased region" description="Acidic residues" evidence="1">
    <location>
        <begin position="169"/>
        <end position="180"/>
    </location>
</feature>
<gene>
    <name evidence="3" type="ORF">BASA50_004555</name>
</gene>
<evidence type="ECO:0000256" key="2">
    <source>
        <dbReference type="SAM" id="SignalP"/>
    </source>
</evidence>
<evidence type="ECO:0000313" key="3">
    <source>
        <dbReference type="EMBL" id="KAH6597203.1"/>
    </source>
</evidence>
<feature type="region of interest" description="Disordered" evidence="1">
    <location>
        <begin position="150"/>
        <end position="182"/>
    </location>
</feature>
<evidence type="ECO:0000313" key="4">
    <source>
        <dbReference type="Proteomes" id="UP001648503"/>
    </source>
</evidence>
<dbReference type="EMBL" id="JAFCIX010000152">
    <property type="protein sequence ID" value="KAH6597203.1"/>
    <property type="molecule type" value="Genomic_DNA"/>
</dbReference>
<keyword evidence="4" id="KW-1185">Reference proteome</keyword>
<sequence length="267" mass="30914">MKVSVLVAAAMVITSVNASGKGRPKGLFKKGGGMKGSDSSWTLVEKDPEPGSSQDSPRRGMGQRLLQISLVRKLRSGSSRNSPKHQPRPGPLQDPPVYKPGQRIRFMPRKKDPVCDPIVKELYISQHKFSDLNHRFWLKEPEFHKLLKKKKKKMDDEDEDNVEFGIGNDGEEEEEEDDEEEKIKAEALRVEAIQKWIELHHVAIPRLREIKEEYSSLKESHLIIWGKLLDNDCPTKEFKRLSPEGMERRGYFPEWDFEFDLIDLRRK</sequence>
<protein>
    <submittedName>
        <fullName evidence="3">Uncharacterized protein</fullName>
    </submittedName>
</protein>
<comment type="caution">
    <text evidence="3">The sequence shown here is derived from an EMBL/GenBank/DDBJ whole genome shotgun (WGS) entry which is preliminary data.</text>
</comment>
<feature type="region of interest" description="Disordered" evidence="1">
    <location>
        <begin position="18"/>
        <end position="102"/>
    </location>
</feature>
<feature type="chain" id="PRO_5046464931" evidence="2">
    <location>
        <begin position="19"/>
        <end position="267"/>
    </location>
</feature>
<name>A0ABQ8FF05_9FUNG</name>
<accession>A0ABQ8FF05</accession>
<evidence type="ECO:0000256" key="1">
    <source>
        <dbReference type="SAM" id="MobiDB-lite"/>
    </source>
</evidence>
<feature type="signal peptide" evidence="2">
    <location>
        <begin position="1"/>
        <end position="18"/>
    </location>
</feature>
<dbReference type="Proteomes" id="UP001648503">
    <property type="component" value="Unassembled WGS sequence"/>
</dbReference>
<proteinExistence type="predicted"/>
<organism evidence="3 4">
    <name type="scientific">Batrachochytrium salamandrivorans</name>
    <dbReference type="NCBI Taxonomy" id="1357716"/>
    <lineage>
        <taxon>Eukaryota</taxon>
        <taxon>Fungi</taxon>
        <taxon>Fungi incertae sedis</taxon>
        <taxon>Chytridiomycota</taxon>
        <taxon>Chytridiomycota incertae sedis</taxon>
        <taxon>Chytridiomycetes</taxon>
        <taxon>Rhizophydiales</taxon>
        <taxon>Rhizophydiales incertae sedis</taxon>
        <taxon>Batrachochytrium</taxon>
    </lineage>
</organism>
<keyword evidence="2" id="KW-0732">Signal</keyword>
<feature type="compositionally biased region" description="Pro residues" evidence="1">
    <location>
        <begin position="88"/>
        <end position="98"/>
    </location>
</feature>